<gene>
    <name evidence="1" type="ORF">LTR37_012654</name>
</gene>
<evidence type="ECO:0000313" key="1">
    <source>
        <dbReference type="EMBL" id="KAK3706645.1"/>
    </source>
</evidence>
<dbReference type="Proteomes" id="UP001281147">
    <property type="component" value="Unassembled WGS sequence"/>
</dbReference>
<keyword evidence="2" id="KW-1185">Reference proteome</keyword>
<sequence>MPSDQCPYPRPQPTLSNAVYKHPGDPTGLVLQLTMDVHKPGLQDVSNDHSLLIRQIALYEYSVIFIERVTPRTQTPFRYRGSPIEIWRPCQSCHYELGFFEAKEHSNGLYLISL</sequence>
<proteinExistence type="predicted"/>
<organism evidence="1 2">
    <name type="scientific">Vermiconidia calcicola</name>
    <dbReference type="NCBI Taxonomy" id="1690605"/>
    <lineage>
        <taxon>Eukaryota</taxon>
        <taxon>Fungi</taxon>
        <taxon>Dikarya</taxon>
        <taxon>Ascomycota</taxon>
        <taxon>Pezizomycotina</taxon>
        <taxon>Dothideomycetes</taxon>
        <taxon>Dothideomycetidae</taxon>
        <taxon>Mycosphaerellales</taxon>
        <taxon>Extremaceae</taxon>
        <taxon>Vermiconidia</taxon>
    </lineage>
</organism>
<dbReference type="EMBL" id="JAUTXU010000118">
    <property type="protein sequence ID" value="KAK3706645.1"/>
    <property type="molecule type" value="Genomic_DNA"/>
</dbReference>
<name>A0ACC3MYU6_9PEZI</name>
<comment type="caution">
    <text evidence="1">The sequence shown here is derived from an EMBL/GenBank/DDBJ whole genome shotgun (WGS) entry which is preliminary data.</text>
</comment>
<accession>A0ACC3MYU6</accession>
<evidence type="ECO:0000313" key="2">
    <source>
        <dbReference type="Proteomes" id="UP001281147"/>
    </source>
</evidence>
<protein>
    <submittedName>
        <fullName evidence="1">Uncharacterized protein</fullName>
    </submittedName>
</protein>
<reference evidence="1" key="1">
    <citation type="submission" date="2023-07" db="EMBL/GenBank/DDBJ databases">
        <title>Black Yeasts Isolated from many extreme environments.</title>
        <authorList>
            <person name="Coleine C."/>
            <person name="Stajich J.E."/>
            <person name="Selbmann L."/>
        </authorList>
    </citation>
    <scope>NUCLEOTIDE SEQUENCE</scope>
    <source>
        <strain evidence="1">CCFEE 5714</strain>
    </source>
</reference>